<name>A0A1V6C7U8_UNCT6</name>
<comment type="caution">
    <text evidence="1">The sequence shown here is derived from an EMBL/GenBank/DDBJ whole genome shotgun (WGS) entry which is preliminary data.</text>
</comment>
<dbReference type="EMBL" id="MWDQ01000105">
    <property type="protein sequence ID" value="OQB72966.1"/>
    <property type="molecule type" value="Genomic_DNA"/>
</dbReference>
<protein>
    <submittedName>
        <fullName evidence="1">Uncharacterized protein</fullName>
    </submittedName>
</protein>
<reference evidence="1" key="1">
    <citation type="submission" date="2017-02" db="EMBL/GenBank/DDBJ databases">
        <title>Delving into the versatile metabolic prowess of the omnipresent phylum Bacteroidetes.</title>
        <authorList>
            <person name="Nobu M.K."/>
            <person name="Mei R."/>
            <person name="Narihiro T."/>
            <person name="Kuroda K."/>
            <person name="Liu W.-T."/>
        </authorList>
    </citation>
    <scope>NUCLEOTIDE SEQUENCE</scope>
    <source>
        <strain evidence="1">ADurb.Bin131</strain>
    </source>
</reference>
<sequence length="314" mass="36633">MRIFLAGSTVFLFLLGSASGMQLKLETPKDIYYEEEQILLKATILNDSSKTESYIIEFLQPRELNWMYIGSLHKLEIEETPEMTNFTNHMPPEPKPHSPETSSEYKPIILKPGNTYEILIPFFYDYYPVELPKTFRLKLYWQGIYSNTVSITVHPTKGKPDKNNIIINGDFSQGEEGKPYGWKILDDKAVWDSSQNFLMYNVDRTTAENEGYWVYSIFHKINSPSDYILSVKTKTSGPIIIIFVEGWGIVQGRKRRIERNECFYHQPADQTWKKQVRNVSFKNSNVKWMRLKLYVYGSPGKVWFSDISMLPAEK</sequence>
<dbReference type="Gene3D" id="2.60.120.260">
    <property type="entry name" value="Galactose-binding domain-like"/>
    <property type="match status" value="1"/>
</dbReference>
<gene>
    <name evidence="1" type="ORF">BWX89_01142</name>
</gene>
<evidence type="ECO:0000313" key="1">
    <source>
        <dbReference type="EMBL" id="OQB72966.1"/>
    </source>
</evidence>
<dbReference type="Proteomes" id="UP000485562">
    <property type="component" value="Unassembled WGS sequence"/>
</dbReference>
<proteinExistence type="predicted"/>
<dbReference type="AlphaFoldDB" id="A0A1V6C7U8"/>
<accession>A0A1V6C7U8</accession>
<organism evidence="1">
    <name type="scientific">candidate division TA06 bacterium ADurb.Bin131</name>
    <dbReference type="NCBI Taxonomy" id="1852827"/>
    <lineage>
        <taxon>Bacteria</taxon>
        <taxon>Bacteria division TA06</taxon>
    </lineage>
</organism>